<dbReference type="InterPro" id="IPR008992">
    <property type="entry name" value="Enterotoxin"/>
</dbReference>
<evidence type="ECO:0000256" key="13">
    <source>
        <dbReference type="SAM" id="SignalP"/>
    </source>
</evidence>
<accession>A0A0C6PAM9</accession>
<dbReference type="PRINTS" id="PR01396">
    <property type="entry name" value="BORPETOXINB"/>
</dbReference>
<protein>
    <submittedName>
        <fullName evidence="16">Pertussis toxin subunit 3</fullName>
    </submittedName>
</protein>
<dbReference type="OrthoDB" id="9246711at2"/>
<dbReference type="SUPFAM" id="SSF56436">
    <property type="entry name" value="C-type lectin-like"/>
    <property type="match status" value="1"/>
</dbReference>
<evidence type="ECO:0000256" key="2">
    <source>
        <dbReference type="ARBA" id="ARBA00004165"/>
    </source>
</evidence>
<keyword evidence="7 13" id="KW-0732">Signal</keyword>
<evidence type="ECO:0000256" key="12">
    <source>
        <dbReference type="ARBA" id="ARBA00025965"/>
    </source>
</evidence>
<feature type="chain" id="PRO_5002190188" evidence="13">
    <location>
        <begin position="29"/>
        <end position="227"/>
    </location>
</feature>
<evidence type="ECO:0000256" key="9">
    <source>
        <dbReference type="ARBA" id="ARBA00023026"/>
    </source>
</evidence>
<reference evidence="16 17" key="1">
    <citation type="journal article" date="2012" name="BMC Genomics">
        <title>Comparative genomics of the classical Bordetella subspecies: the evolution and exchange of virulence-associated diversity amongst closely related pathogens.</title>
        <authorList>
            <person name="Park J."/>
            <person name="Zhang Y."/>
            <person name="Buboltz A.M."/>
            <person name="Zhang X."/>
            <person name="Schuster S.C."/>
            <person name="Ahuja U."/>
            <person name="Liu M."/>
            <person name="Miller J.F."/>
            <person name="Sebaihia M."/>
            <person name="Bentley S.D."/>
            <person name="Parkhill J."/>
            <person name="Harvill E.T."/>
        </authorList>
    </citation>
    <scope>NUCLEOTIDE SEQUENCE [LARGE SCALE GENOMIC DNA]</scope>
    <source>
        <strain evidence="16 17">253</strain>
    </source>
</reference>
<evidence type="ECO:0000256" key="7">
    <source>
        <dbReference type="ARBA" id="ARBA00022729"/>
    </source>
</evidence>
<evidence type="ECO:0000313" key="16">
    <source>
        <dbReference type="EMBL" id="CCJ55446.1"/>
    </source>
</evidence>
<evidence type="ECO:0000256" key="5">
    <source>
        <dbReference type="ARBA" id="ARBA00022525"/>
    </source>
</evidence>
<feature type="domain" description="Aerolysin/Pertussis toxin" evidence="15">
    <location>
        <begin position="31"/>
        <end position="117"/>
    </location>
</feature>
<dbReference type="InterPro" id="IPR005138">
    <property type="entry name" value="APT_dom"/>
</dbReference>
<name>A0A0C6PAM9_BORBO</name>
<keyword evidence="10" id="KW-0472">Membrane</keyword>
<evidence type="ECO:0000256" key="3">
    <source>
        <dbReference type="ARBA" id="ARBA00004613"/>
    </source>
</evidence>
<feature type="signal peptide" evidence="13">
    <location>
        <begin position="1"/>
        <end position="28"/>
    </location>
</feature>
<dbReference type="InterPro" id="IPR003899">
    <property type="entry name" value="ToxinB_BORPE"/>
</dbReference>
<evidence type="ECO:0000313" key="17">
    <source>
        <dbReference type="Proteomes" id="UP000007564"/>
    </source>
</evidence>
<evidence type="ECO:0000256" key="8">
    <source>
        <dbReference type="ARBA" id="ARBA00022870"/>
    </source>
</evidence>
<dbReference type="HOGENOM" id="CLU_106184_0_0_4"/>
<comment type="function">
    <text evidence="1">PTX oligomer B binds to receptors on the eukaryotic cell surface and facilitates the translocation of the toxic subunit across the cell membrane.</text>
</comment>
<dbReference type="Gene3D" id="2.40.50.110">
    <property type="match status" value="1"/>
</dbReference>
<evidence type="ECO:0000259" key="15">
    <source>
        <dbReference type="Pfam" id="PF03440"/>
    </source>
</evidence>
<comment type="subcellular location">
    <subcellularLocation>
        <location evidence="2">Host cell membrane</location>
    </subcellularLocation>
    <subcellularLocation>
        <location evidence="3">Secreted</location>
    </subcellularLocation>
</comment>
<dbReference type="Proteomes" id="UP000007564">
    <property type="component" value="Chromosome"/>
</dbReference>
<dbReference type="RefSeq" id="WP_015064783.1">
    <property type="nucleotide sequence ID" value="NC_019382.1"/>
</dbReference>
<dbReference type="GO" id="GO:0005576">
    <property type="term" value="C:extracellular region"/>
    <property type="evidence" value="ECO:0007669"/>
    <property type="project" value="UniProtKB-SubCell"/>
</dbReference>
<keyword evidence="8" id="KW-1043">Host membrane</keyword>
<evidence type="ECO:0000256" key="1">
    <source>
        <dbReference type="ARBA" id="ARBA00002398"/>
    </source>
</evidence>
<evidence type="ECO:0000256" key="4">
    <source>
        <dbReference type="ARBA" id="ARBA00022511"/>
    </source>
</evidence>
<organism evidence="16 17">
    <name type="scientific">Bordetella bronchiseptica 253</name>
    <dbReference type="NCBI Taxonomy" id="568707"/>
    <lineage>
        <taxon>Bacteria</taxon>
        <taxon>Pseudomonadati</taxon>
        <taxon>Pseudomonadota</taxon>
        <taxon>Betaproteobacteria</taxon>
        <taxon>Burkholderiales</taxon>
        <taxon>Alcaligenaceae</taxon>
        <taxon>Bordetella</taxon>
    </lineage>
</organism>
<evidence type="ECO:0000259" key="14">
    <source>
        <dbReference type="Pfam" id="PF02918"/>
    </source>
</evidence>
<dbReference type="KEGG" id="bbh:BN112_3532"/>
<keyword evidence="5" id="KW-0964">Secreted</keyword>
<dbReference type="Pfam" id="PF02918">
    <property type="entry name" value="Pertussis_S2S3"/>
    <property type="match status" value="1"/>
</dbReference>
<dbReference type="AlphaFoldDB" id="A0A0C6PAM9"/>
<keyword evidence="9" id="KW-0843">Virulence</keyword>
<dbReference type="InterPro" id="IPR037015">
    <property type="entry name" value="APT_N_sf"/>
</dbReference>
<keyword evidence="6" id="KW-0800">Toxin</keyword>
<keyword evidence="4" id="KW-1032">Host cell membrane</keyword>
<dbReference type="GO" id="GO:0090729">
    <property type="term" value="F:toxin activity"/>
    <property type="evidence" value="ECO:0007669"/>
    <property type="project" value="UniProtKB-KW"/>
</dbReference>
<sequence length="227" mass="24865">MLTNNKKLLHHILPILLLALLGMRTAQAVAPGIVIPPKALLTKQGGAYGRCPNGTRALTAAELRGSAELQTYLRQITPGWSIYGLYDGTYLGQSYGGIIKDAPPGGGFIYHETFCITTIYYTGQPDTDHYYSKVTATRLLASTNSGLCAVFARDGKPLIGACTRPYQSSYGDMYDVLRRLLYMVYMSGLAVRVHVSKEEQYYDYEDATFETYALTGISLCNPAASIC</sequence>
<comment type="subunit">
    <text evidence="12">Pertussis toxin contains five different chains, S1-S5. They are organized into 2 functional subunits: A, composed of S1 (which is toxic) and B, containing S2, S3, S5, and two copies of S4 (B binds to the membrane receptors). Dimers of S2-S4 and S3-S4 are held together by S5.</text>
</comment>
<dbReference type="InterPro" id="IPR020063">
    <property type="entry name" value="ToxinB_su2/3_C_BORPE"/>
</dbReference>
<evidence type="ECO:0000256" key="11">
    <source>
        <dbReference type="ARBA" id="ARBA00023157"/>
    </source>
</evidence>
<dbReference type="EMBL" id="HE965806">
    <property type="protein sequence ID" value="CCJ55446.1"/>
    <property type="molecule type" value="Genomic_DNA"/>
</dbReference>
<dbReference type="Gene3D" id="3.10.40.10">
    <property type="entry name" value="Aerolysin/Pertussis toxin (APT), N-terminal domain"/>
    <property type="match status" value="1"/>
</dbReference>
<gene>
    <name evidence="16" type="primary">ptxC</name>
    <name evidence="16" type="ORF">BN112_3532</name>
</gene>
<evidence type="ECO:0000256" key="6">
    <source>
        <dbReference type="ARBA" id="ARBA00022656"/>
    </source>
</evidence>
<dbReference type="Pfam" id="PF03440">
    <property type="entry name" value="APT"/>
    <property type="match status" value="1"/>
</dbReference>
<feature type="domain" description="Bordetella pertussis toxin B subunit 2/3 C-terminal" evidence="14">
    <location>
        <begin position="118"/>
        <end position="226"/>
    </location>
</feature>
<evidence type="ECO:0000256" key="10">
    <source>
        <dbReference type="ARBA" id="ARBA00023136"/>
    </source>
</evidence>
<dbReference type="InterPro" id="IPR016187">
    <property type="entry name" value="CTDL_fold"/>
</dbReference>
<keyword evidence="11" id="KW-1015">Disulfide bond</keyword>
<proteinExistence type="predicted"/>
<dbReference type="SUPFAM" id="SSF50203">
    <property type="entry name" value="Bacterial enterotoxins"/>
    <property type="match status" value="1"/>
</dbReference>
<dbReference type="GO" id="GO:0020002">
    <property type="term" value="C:host cell plasma membrane"/>
    <property type="evidence" value="ECO:0007669"/>
    <property type="project" value="UniProtKB-SubCell"/>
</dbReference>